<dbReference type="Pfam" id="PF00567">
    <property type="entry name" value="TUDOR"/>
    <property type="match status" value="1"/>
</dbReference>
<reference evidence="3" key="1">
    <citation type="journal article" date="2013" name="Nat. Genet.">
        <title>The Capsella rubella genome and the genomic consequences of rapid mating system evolution.</title>
        <authorList>
            <person name="Slotte T."/>
            <person name="Hazzouri K.M."/>
            <person name="Agren J.A."/>
            <person name="Koenig D."/>
            <person name="Maumus F."/>
            <person name="Guo Y.L."/>
            <person name="Steige K."/>
            <person name="Platts A.E."/>
            <person name="Escobar J.S."/>
            <person name="Newman L.K."/>
            <person name="Wang W."/>
            <person name="Mandakova T."/>
            <person name="Vello E."/>
            <person name="Smith L.M."/>
            <person name="Henz S.R."/>
            <person name="Steffen J."/>
            <person name="Takuno S."/>
            <person name="Brandvain Y."/>
            <person name="Coop G."/>
            <person name="Andolfatto P."/>
            <person name="Hu T.T."/>
            <person name="Blanchette M."/>
            <person name="Clark R.M."/>
            <person name="Quesneville H."/>
            <person name="Nordborg M."/>
            <person name="Gaut B.S."/>
            <person name="Lysak M.A."/>
            <person name="Jenkins J."/>
            <person name="Grimwood J."/>
            <person name="Chapman J."/>
            <person name="Prochnik S."/>
            <person name="Shu S."/>
            <person name="Rokhsar D."/>
            <person name="Schmutz J."/>
            <person name="Weigel D."/>
            <person name="Wright S.I."/>
        </authorList>
    </citation>
    <scope>NUCLEOTIDE SEQUENCE [LARGE SCALE GENOMIC DNA]</scope>
    <source>
        <strain evidence="3">cv. Monte Gargano</strain>
    </source>
</reference>
<proteinExistence type="predicted"/>
<protein>
    <recommendedName>
        <fullName evidence="1">Tudor domain-containing protein</fullName>
    </recommendedName>
</protein>
<dbReference type="PROSITE" id="PS50304">
    <property type="entry name" value="TUDOR"/>
    <property type="match status" value="1"/>
</dbReference>
<feature type="domain" description="Tudor" evidence="1">
    <location>
        <begin position="1"/>
        <end position="45"/>
    </location>
</feature>
<sequence>MIVSAPRAAIQSPDEKLEVFYIDYGNQETVPYSAIRPIDPSVSAAPGLAQLCRLAYIKVPSLEEDFGPEAGEYLHTVTLGSGKEFKAVIEERDTSGGKVKGQGTGTEFVVTLIDVDDEISVNAAMLQHEWKNVRNGSTKTNKLLLML</sequence>
<dbReference type="GO" id="GO:0005634">
    <property type="term" value="C:nucleus"/>
    <property type="evidence" value="ECO:0007669"/>
    <property type="project" value="TreeGrafter"/>
</dbReference>
<evidence type="ECO:0000259" key="1">
    <source>
        <dbReference type="PROSITE" id="PS50304"/>
    </source>
</evidence>
<dbReference type="InterPro" id="IPR035437">
    <property type="entry name" value="SNase_OB-fold_sf"/>
</dbReference>
<dbReference type="GO" id="GO:0004518">
    <property type="term" value="F:nuclease activity"/>
    <property type="evidence" value="ECO:0007669"/>
    <property type="project" value="TreeGrafter"/>
</dbReference>
<evidence type="ECO:0000313" key="3">
    <source>
        <dbReference type="Proteomes" id="UP000029121"/>
    </source>
</evidence>
<dbReference type="Proteomes" id="UP000029121">
    <property type="component" value="Unassembled WGS sequence"/>
</dbReference>
<dbReference type="PANTHER" id="PTHR12302:SF9">
    <property type="entry name" value="RIBONUCLEASE TUDOR 1"/>
    <property type="match status" value="1"/>
</dbReference>
<dbReference type="InterPro" id="IPR002999">
    <property type="entry name" value="Tudor"/>
</dbReference>
<dbReference type="Gene3D" id="2.30.30.140">
    <property type="match status" value="1"/>
</dbReference>
<dbReference type="GO" id="GO:0005829">
    <property type="term" value="C:cytosol"/>
    <property type="evidence" value="ECO:0007669"/>
    <property type="project" value="TreeGrafter"/>
</dbReference>
<dbReference type="SUPFAM" id="SSF63748">
    <property type="entry name" value="Tudor/PWWP/MBT"/>
    <property type="match status" value="1"/>
</dbReference>
<dbReference type="STRING" id="81985.R0GLM1"/>
<dbReference type="AlphaFoldDB" id="R0GLM1"/>
<dbReference type="GO" id="GO:0006402">
    <property type="term" value="P:mRNA catabolic process"/>
    <property type="evidence" value="ECO:0007669"/>
    <property type="project" value="TreeGrafter"/>
</dbReference>
<accession>R0GLM1</accession>
<dbReference type="eggNOG" id="KOG2039">
    <property type="taxonomic scope" value="Eukaryota"/>
</dbReference>
<keyword evidence="3" id="KW-1185">Reference proteome</keyword>
<dbReference type="EMBL" id="KB870917">
    <property type="protein sequence ID" value="EOA12083.1"/>
    <property type="molecule type" value="Genomic_DNA"/>
</dbReference>
<dbReference type="GO" id="GO:0003723">
    <property type="term" value="F:RNA binding"/>
    <property type="evidence" value="ECO:0007669"/>
    <property type="project" value="TreeGrafter"/>
</dbReference>
<name>R0GLM1_9BRAS</name>
<organism evidence="2 3">
    <name type="scientific">Capsella rubella</name>
    <dbReference type="NCBI Taxonomy" id="81985"/>
    <lineage>
        <taxon>Eukaryota</taxon>
        <taxon>Viridiplantae</taxon>
        <taxon>Streptophyta</taxon>
        <taxon>Embryophyta</taxon>
        <taxon>Tracheophyta</taxon>
        <taxon>Spermatophyta</taxon>
        <taxon>Magnoliopsida</taxon>
        <taxon>eudicotyledons</taxon>
        <taxon>Gunneridae</taxon>
        <taxon>Pentapetalae</taxon>
        <taxon>rosids</taxon>
        <taxon>malvids</taxon>
        <taxon>Brassicales</taxon>
        <taxon>Brassicaceae</taxon>
        <taxon>Camelineae</taxon>
        <taxon>Capsella</taxon>
    </lineage>
</organism>
<evidence type="ECO:0000313" key="2">
    <source>
        <dbReference type="EMBL" id="EOA12083.1"/>
    </source>
</evidence>
<dbReference type="Gene3D" id="2.40.50.90">
    <property type="match status" value="1"/>
</dbReference>
<dbReference type="SUPFAM" id="SSF50199">
    <property type="entry name" value="Staphylococcal nuclease"/>
    <property type="match status" value="1"/>
</dbReference>
<dbReference type="PANTHER" id="PTHR12302">
    <property type="entry name" value="EBNA2 BINDING PROTEIN P100"/>
    <property type="match status" value="1"/>
</dbReference>
<gene>
    <name evidence="2" type="ORF">CARUB_v10007916mg</name>
</gene>